<dbReference type="PANTHER" id="PTHR14699">
    <property type="entry name" value="STI2 PROTEIN-RELATED"/>
    <property type="match status" value="1"/>
</dbReference>
<dbReference type="Pfam" id="PF25064">
    <property type="entry name" value="ARM_TT21_5th"/>
    <property type="match status" value="1"/>
</dbReference>
<evidence type="ECO:0000313" key="5">
    <source>
        <dbReference type="Proteomes" id="UP000479000"/>
    </source>
</evidence>
<dbReference type="InterPro" id="IPR011990">
    <property type="entry name" value="TPR-like_helical_dom_sf"/>
</dbReference>
<name>A0A6H5GB32_9HEMI</name>
<accession>A0A6H5GB32</accession>
<dbReference type="OrthoDB" id="10259630at2759"/>
<dbReference type="GO" id="GO:0035721">
    <property type="term" value="P:intraciliary retrograde transport"/>
    <property type="evidence" value="ECO:0007669"/>
    <property type="project" value="TreeGrafter"/>
</dbReference>
<dbReference type="InterPro" id="IPR056835">
    <property type="entry name" value="ARM_TT21_5th"/>
</dbReference>
<feature type="domain" description="Tetratricopeptide repeat protein 21A/21B fifth ARM repeats" evidence="3">
    <location>
        <begin position="375"/>
        <end position="488"/>
    </location>
</feature>
<dbReference type="SUPFAM" id="SSF48452">
    <property type="entry name" value="TPR-like"/>
    <property type="match status" value="2"/>
</dbReference>
<proteinExistence type="predicted"/>
<dbReference type="GO" id="GO:0005929">
    <property type="term" value="C:cilium"/>
    <property type="evidence" value="ECO:0007669"/>
    <property type="project" value="GOC"/>
</dbReference>
<dbReference type="EMBL" id="CADCXU010009063">
    <property type="protein sequence ID" value="CAA9999859.1"/>
    <property type="molecule type" value="Genomic_DNA"/>
</dbReference>
<dbReference type="GO" id="GO:0061512">
    <property type="term" value="P:protein localization to cilium"/>
    <property type="evidence" value="ECO:0007669"/>
    <property type="project" value="TreeGrafter"/>
</dbReference>
<evidence type="ECO:0000259" key="1">
    <source>
        <dbReference type="Pfam" id="PF25060"/>
    </source>
</evidence>
<evidence type="ECO:0000259" key="2">
    <source>
        <dbReference type="Pfam" id="PF25062"/>
    </source>
</evidence>
<sequence>MEFMNCHYYYLEKCYEAVIKESSSNIGDPGIAMFRAFSLISLDRINESLESLRPFFSHPKSCVSMLTTSIYAHNHCQVPDREALKELELLLRNAKQNVDTNDLYYDGLYFYLTKDFTAAQTTLDQAVAKEGNSSKISSLLGWIQVAAKKFRPAFRNFTTALQLDKNNLDAAMGEIQSVGLADGLGKVSALVVKHPRAVVPLIEKMKLQLANRQWDNAADTALRTLGLQADNIHAQEKIGEKRKLRTLHLVVETNPGLVEANMELAKAQLAVGDYSEATSTLNNILENIDGSNPFANLLFAQLHLQKAQVQKAEIYLSHLNDGLGFANSYKRLVEHDPSPEHMLLLGDAYMAIQVNDWGACEILCKSLLAKDPQNEPALLMVADLSLRRVDLSSAMNNFTSLLDRRPNYWVALARLVEVSRRSAALHRCLPYLEAAKAIEPNHPGLHYCYGLYHWYNSEPQAAVQSFNGARGDPEWGSQAVHNMVEVCMGQSAAHKLLAELKPQNQEEESGLLLLTSFVRLATHDRSEVERAIIDFTTLANNDTHRSSSITYRTHLLEQCACAPSHANFCAPGTSPWFRLSDPQ</sequence>
<keyword evidence="5" id="KW-1185">Reference proteome</keyword>
<dbReference type="InterPro" id="IPR056833">
    <property type="entry name" value="ARM_TT21_N"/>
</dbReference>
<dbReference type="Gene3D" id="1.25.40.10">
    <property type="entry name" value="Tetratricopeptide repeat domain"/>
    <property type="match status" value="2"/>
</dbReference>
<dbReference type="Pfam" id="PF25062">
    <property type="entry name" value="ARM_TT21_N"/>
    <property type="match status" value="1"/>
</dbReference>
<dbReference type="Pfam" id="PF25060">
    <property type="entry name" value="ARM_TT21_2nd"/>
    <property type="match status" value="1"/>
</dbReference>
<dbReference type="InterPro" id="IPR056832">
    <property type="entry name" value="ARM_TT21_2nd"/>
</dbReference>
<dbReference type="PANTHER" id="PTHR14699:SF0">
    <property type="entry name" value="TETRATRICOPEPTIDE REPEAT PROTEIN 21 HOMOLOG"/>
    <property type="match status" value="1"/>
</dbReference>
<evidence type="ECO:0000313" key="4">
    <source>
        <dbReference type="EMBL" id="CAA9999859.1"/>
    </source>
</evidence>
<feature type="domain" description="Tetratricopeptide repeat protein 21A/21B second ARM" evidence="1">
    <location>
        <begin position="239"/>
        <end position="306"/>
    </location>
</feature>
<protein>
    <submittedName>
        <fullName evidence="4">Uncharacterized protein</fullName>
    </submittedName>
</protein>
<dbReference type="GO" id="GO:0030991">
    <property type="term" value="C:intraciliary transport particle A"/>
    <property type="evidence" value="ECO:0007669"/>
    <property type="project" value="TreeGrafter"/>
</dbReference>
<organism evidence="4 5">
    <name type="scientific">Nesidiocoris tenuis</name>
    <dbReference type="NCBI Taxonomy" id="355587"/>
    <lineage>
        <taxon>Eukaryota</taxon>
        <taxon>Metazoa</taxon>
        <taxon>Ecdysozoa</taxon>
        <taxon>Arthropoda</taxon>
        <taxon>Hexapoda</taxon>
        <taxon>Insecta</taxon>
        <taxon>Pterygota</taxon>
        <taxon>Neoptera</taxon>
        <taxon>Paraneoptera</taxon>
        <taxon>Hemiptera</taxon>
        <taxon>Heteroptera</taxon>
        <taxon>Panheteroptera</taxon>
        <taxon>Cimicomorpha</taxon>
        <taxon>Miridae</taxon>
        <taxon>Dicyphina</taxon>
        <taxon>Nesidiocoris</taxon>
    </lineage>
</organism>
<gene>
    <name evidence="4" type="ORF">NTEN_LOCUS6090</name>
</gene>
<dbReference type="Proteomes" id="UP000479000">
    <property type="component" value="Unassembled WGS sequence"/>
</dbReference>
<dbReference type="InterPro" id="IPR040364">
    <property type="entry name" value="TTC21A/TTC21B"/>
</dbReference>
<evidence type="ECO:0000259" key="3">
    <source>
        <dbReference type="Pfam" id="PF25064"/>
    </source>
</evidence>
<dbReference type="AlphaFoldDB" id="A0A6H5GB32"/>
<reference evidence="4 5" key="1">
    <citation type="submission" date="2020-02" db="EMBL/GenBank/DDBJ databases">
        <authorList>
            <person name="Ferguson B K."/>
        </authorList>
    </citation>
    <scope>NUCLEOTIDE SEQUENCE [LARGE SCALE GENOMIC DNA]</scope>
</reference>
<feature type="domain" description="Tetratricopeptide repeat protein 21A/21B N-terminal ARM repeat" evidence="2">
    <location>
        <begin position="7"/>
        <end position="217"/>
    </location>
</feature>